<feature type="transmembrane region" description="Helical" evidence="1">
    <location>
        <begin position="21"/>
        <end position="45"/>
    </location>
</feature>
<sequence length="73" mass="8366">MQSDNIFLSKKQKKQTQIKGVRYLTFGIHVNIILVVILLCGIWSIHHSSCCFGSQGRVSILQYVKNQLNLFTK</sequence>
<evidence type="ECO:0000313" key="3">
    <source>
        <dbReference type="Proteomes" id="UP001371456"/>
    </source>
</evidence>
<protein>
    <submittedName>
        <fullName evidence="2">Uncharacterized protein</fullName>
    </submittedName>
</protein>
<proteinExistence type="predicted"/>
<name>A0AAN8T2W8_SOLBU</name>
<dbReference type="Proteomes" id="UP001371456">
    <property type="component" value="Unassembled WGS sequence"/>
</dbReference>
<keyword evidence="3" id="KW-1185">Reference proteome</keyword>
<gene>
    <name evidence="2" type="ORF">RDI58_022573</name>
</gene>
<organism evidence="2 3">
    <name type="scientific">Solanum bulbocastanum</name>
    <name type="common">Wild potato</name>
    <dbReference type="NCBI Taxonomy" id="147425"/>
    <lineage>
        <taxon>Eukaryota</taxon>
        <taxon>Viridiplantae</taxon>
        <taxon>Streptophyta</taxon>
        <taxon>Embryophyta</taxon>
        <taxon>Tracheophyta</taxon>
        <taxon>Spermatophyta</taxon>
        <taxon>Magnoliopsida</taxon>
        <taxon>eudicotyledons</taxon>
        <taxon>Gunneridae</taxon>
        <taxon>Pentapetalae</taxon>
        <taxon>asterids</taxon>
        <taxon>lamiids</taxon>
        <taxon>Solanales</taxon>
        <taxon>Solanaceae</taxon>
        <taxon>Solanoideae</taxon>
        <taxon>Solaneae</taxon>
        <taxon>Solanum</taxon>
    </lineage>
</organism>
<keyword evidence="1" id="KW-1133">Transmembrane helix</keyword>
<evidence type="ECO:0000313" key="2">
    <source>
        <dbReference type="EMBL" id="KAK6780389.1"/>
    </source>
</evidence>
<evidence type="ECO:0000256" key="1">
    <source>
        <dbReference type="SAM" id="Phobius"/>
    </source>
</evidence>
<dbReference type="EMBL" id="JBANQN010000009">
    <property type="protein sequence ID" value="KAK6780389.1"/>
    <property type="molecule type" value="Genomic_DNA"/>
</dbReference>
<keyword evidence="1" id="KW-0472">Membrane</keyword>
<reference evidence="2 3" key="1">
    <citation type="submission" date="2024-02" db="EMBL/GenBank/DDBJ databases">
        <title>de novo genome assembly of Solanum bulbocastanum strain 11H21.</title>
        <authorList>
            <person name="Hosaka A.J."/>
        </authorList>
    </citation>
    <scope>NUCLEOTIDE SEQUENCE [LARGE SCALE GENOMIC DNA]</scope>
    <source>
        <tissue evidence="2">Young leaves</tissue>
    </source>
</reference>
<accession>A0AAN8T2W8</accession>
<comment type="caution">
    <text evidence="2">The sequence shown here is derived from an EMBL/GenBank/DDBJ whole genome shotgun (WGS) entry which is preliminary data.</text>
</comment>
<dbReference type="AlphaFoldDB" id="A0AAN8T2W8"/>
<keyword evidence="1" id="KW-0812">Transmembrane</keyword>